<dbReference type="OrthoDB" id="10467505at2759"/>
<evidence type="ECO:0000313" key="4">
    <source>
        <dbReference type="Proteomes" id="UP000002630"/>
    </source>
</evidence>
<dbReference type="EMBL" id="FN648104">
    <property type="protein sequence ID" value="CBN78898.1"/>
    <property type="molecule type" value="Genomic_DNA"/>
</dbReference>
<organism evidence="3 4">
    <name type="scientific">Ectocarpus siliculosus</name>
    <name type="common">Brown alga</name>
    <name type="synonym">Conferva siliculosa</name>
    <dbReference type="NCBI Taxonomy" id="2880"/>
    <lineage>
        <taxon>Eukaryota</taxon>
        <taxon>Sar</taxon>
        <taxon>Stramenopiles</taxon>
        <taxon>Ochrophyta</taxon>
        <taxon>PX clade</taxon>
        <taxon>Phaeophyceae</taxon>
        <taxon>Ectocarpales</taxon>
        <taxon>Ectocarpaceae</taxon>
        <taxon>Ectocarpus</taxon>
    </lineage>
</organism>
<keyword evidence="4" id="KW-1185">Reference proteome</keyword>
<dbReference type="AlphaFoldDB" id="D8LFZ9"/>
<feature type="chain" id="PRO_5003117075" evidence="2">
    <location>
        <begin position="32"/>
        <end position="249"/>
    </location>
</feature>
<protein>
    <submittedName>
        <fullName evidence="3">Uncharacterized protein</fullName>
    </submittedName>
</protein>
<evidence type="ECO:0000256" key="2">
    <source>
        <dbReference type="SAM" id="SignalP"/>
    </source>
</evidence>
<sequence>MVVLYDRAWLQDLRLHLLVLLLFVQINQAAGEDLFQYVVRLLSAFEQTVFEKACEKSATRRHRSSDGPREEDRGGGSPHGNAASKAEEVSDAMVTGFKDGLIDFEHLKQSIGTSYLNEQANGDADGALERLGYCVEIFERYPGVCRCMLQWCHLPHAAVAALAAIDDSRARELHNRLREAYNPSRPTASRPAPPSEEWQGLSAFCDDFQCRLFEAIVARKPLGAFSTPPDCTSNCEGLQQTHCKDEDCR</sequence>
<name>D8LFZ9_ECTSI</name>
<keyword evidence="2" id="KW-0732">Signal</keyword>
<dbReference type="InParanoid" id="D8LFZ9"/>
<dbReference type="EMBL" id="FN649736">
    <property type="protein sequence ID" value="CBN78898.1"/>
    <property type="molecule type" value="Genomic_DNA"/>
</dbReference>
<feature type="signal peptide" evidence="2">
    <location>
        <begin position="1"/>
        <end position="31"/>
    </location>
</feature>
<evidence type="ECO:0000313" key="3">
    <source>
        <dbReference type="EMBL" id="CBN78898.1"/>
    </source>
</evidence>
<proteinExistence type="predicted"/>
<evidence type="ECO:0000256" key="1">
    <source>
        <dbReference type="SAM" id="MobiDB-lite"/>
    </source>
</evidence>
<feature type="compositionally biased region" description="Basic and acidic residues" evidence="1">
    <location>
        <begin position="56"/>
        <end position="74"/>
    </location>
</feature>
<gene>
    <name evidence="3" type="ORF">Esi_0155_0021</name>
</gene>
<reference evidence="3 4" key="1">
    <citation type="journal article" date="2010" name="Nature">
        <title>The Ectocarpus genome and the independent evolution of multicellularity in brown algae.</title>
        <authorList>
            <person name="Cock J.M."/>
            <person name="Sterck L."/>
            <person name="Rouze P."/>
            <person name="Scornet D."/>
            <person name="Allen A.E."/>
            <person name="Amoutzias G."/>
            <person name="Anthouard V."/>
            <person name="Artiguenave F."/>
            <person name="Aury J.M."/>
            <person name="Badger J.H."/>
            <person name="Beszteri B."/>
            <person name="Billiau K."/>
            <person name="Bonnet E."/>
            <person name="Bothwell J.H."/>
            <person name="Bowler C."/>
            <person name="Boyen C."/>
            <person name="Brownlee C."/>
            <person name="Carrano C.J."/>
            <person name="Charrier B."/>
            <person name="Cho G.Y."/>
            <person name="Coelho S.M."/>
            <person name="Collen J."/>
            <person name="Corre E."/>
            <person name="Da Silva C."/>
            <person name="Delage L."/>
            <person name="Delaroque N."/>
            <person name="Dittami S.M."/>
            <person name="Doulbeau S."/>
            <person name="Elias M."/>
            <person name="Farnham G."/>
            <person name="Gachon C.M."/>
            <person name="Gschloessl B."/>
            <person name="Heesch S."/>
            <person name="Jabbari K."/>
            <person name="Jubin C."/>
            <person name="Kawai H."/>
            <person name="Kimura K."/>
            <person name="Kloareg B."/>
            <person name="Kupper F.C."/>
            <person name="Lang D."/>
            <person name="Le Bail A."/>
            <person name="Leblanc C."/>
            <person name="Lerouge P."/>
            <person name="Lohr M."/>
            <person name="Lopez P.J."/>
            <person name="Martens C."/>
            <person name="Maumus F."/>
            <person name="Michel G."/>
            <person name="Miranda-Saavedra D."/>
            <person name="Morales J."/>
            <person name="Moreau H."/>
            <person name="Motomura T."/>
            <person name="Nagasato C."/>
            <person name="Napoli C.A."/>
            <person name="Nelson D.R."/>
            <person name="Nyvall-Collen P."/>
            <person name="Peters A.F."/>
            <person name="Pommier C."/>
            <person name="Potin P."/>
            <person name="Poulain J."/>
            <person name="Quesneville H."/>
            <person name="Read B."/>
            <person name="Rensing S.A."/>
            <person name="Ritter A."/>
            <person name="Rousvoal S."/>
            <person name="Samanta M."/>
            <person name="Samson G."/>
            <person name="Schroeder D.C."/>
            <person name="Segurens B."/>
            <person name="Strittmatter M."/>
            <person name="Tonon T."/>
            <person name="Tregear J.W."/>
            <person name="Valentin K."/>
            <person name="von Dassow P."/>
            <person name="Yamagishi T."/>
            <person name="Van de Peer Y."/>
            <person name="Wincker P."/>
        </authorList>
    </citation>
    <scope>NUCLEOTIDE SEQUENCE [LARGE SCALE GENOMIC DNA]</scope>
    <source>
        <strain evidence="4">Ec32 / CCAP1310/4</strain>
    </source>
</reference>
<feature type="region of interest" description="Disordered" evidence="1">
    <location>
        <begin position="56"/>
        <end position="85"/>
    </location>
</feature>
<accession>D8LFZ9</accession>
<dbReference type="Proteomes" id="UP000002630">
    <property type="component" value="Linkage Group LG11"/>
</dbReference>